<gene>
    <name evidence="1" type="ORF">LACBIDRAFT_308986</name>
</gene>
<dbReference type="HOGENOM" id="CLU_1825606_0_0_1"/>
<evidence type="ECO:0000313" key="1">
    <source>
        <dbReference type="EMBL" id="EDR13705.1"/>
    </source>
</evidence>
<keyword evidence="2" id="KW-1185">Reference proteome</keyword>
<accession>B0CV92</accession>
<dbReference type="AlphaFoldDB" id="B0CV92"/>
<dbReference type="KEGG" id="lbc:LACBIDRAFT_308986"/>
<dbReference type="InParanoid" id="B0CV92"/>
<dbReference type="GeneID" id="6071137"/>
<dbReference type="RefSeq" id="XP_001876203.1">
    <property type="nucleotide sequence ID" value="XM_001876168.1"/>
</dbReference>
<evidence type="ECO:0000313" key="2">
    <source>
        <dbReference type="Proteomes" id="UP000001194"/>
    </source>
</evidence>
<reference evidence="1 2" key="1">
    <citation type="journal article" date="2008" name="Nature">
        <title>The genome of Laccaria bicolor provides insights into mycorrhizal symbiosis.</title>
        <authorList>
            <person name="Martin F."/>
            <person name="Aerts A."/>
            <person name="Ahren D."/>
            <person name="Brun A."/>
            <person name="Danchin E.G.J."/>
            <person name="Duchaussoy F."/>
            <person name="Gibon J."/>
            <person name="Kohler A."/>
            <person name="Lindquist E."/>
            <person name="Pereda V."/>
            <person name="Salamov A."/>
            <person name="Shapiro H.J."/>
            <person name="Wuyts J."/>
            <person name="Blaudez D."/>
            <person name="Buee M."/>
            <person name="Brokstein P."/>
            <person name="Canbaeck B."/>
            <person name="Cohen D."/>
            <person name="Courty P.E."/>
            <person name="Coutinho P.M."/>
            <person name="Delaruelle C."/>
            <person name="Detter J.C."/>
            <person name="Deveau A."/>
            <person name="DiFazio S."/>
            <person name="Duplessis S."/>
            <person name="Fraissinet-Tachet L."/>
            <person name="Lucic E."/>
            <person name="Frey-Klett P."/>
            <person name="Fourrey C."/>
            <person name="Feussner I."/>
            <person name="Gay G."/>
            <person name="Grimwood J."/>
            <person name="Hoegger P.J."/>
            <person name="Jain P."/>
            <person name="Kilaru S."/>
            <person name="Labbe J."/>
            <person name="Lin Y.C."/>
            <person name="Legue V."/>
            <person name="Le Tacon F."/>
            <person name="Marmeisse R."/>
            <person name="Melayah D."/>
            <person name="Montanini B."/>
            <person name="Muratet M."/>
            <person name="Nehls U."/>
            <person name="Niculita-Hirzel H."/>
            <person name="Oudot-Le Secq M.P."/>
            <person name="Peter M."/>
            <person name="Quesneville H."/>
            <person name="Rajashekar B."/>
            <person name="Reich M."/>
            <person name="Rouhier N."/>
            <person name="Schmutz J."/>
            <person name="Yin T."/>
            <person name="Chalot M."/>
            <person name="Henrissat B."/>
            <person name="Kuees U."/>
            <person name="Lucas S."/>
            <person name="Van de Peer Y."/>
            <person name="Podila G.K."/>
            <person name="Polle A."/>
            <person name="Pukkila P.J."/>
            <person name="Richardson P.M."/>
            <person name="Rouze P."/>
            <person name="Sanders I.R."/>
            <person name="Stajich J.E."/>
            <person name="Tunlid A."/>
            <person name="Tuskan G."/>
            <person name="Grigoriev I.V."/>
        </authorList>
    </citation>
    <scope>NUCLEOTIDE SEQUENCE [LARGE SCALE GENOMIC DNA]</scope>
    <source>
        <strain evidence="2">S238N-H82 / ATCC MYA-4686</strain>
    </source>
</reference>
<sequence>MGLIAEMMQWVTKNKLSMAEARGYRVPQLRIESRRTGGQLIRSLKNHHHFVNVSGIPVVLTVVHTTKTKRESQGDDRLTFEIQGEHRFCLLDLTQGFLLLLKVEEETTKFAEVCTPKNKAQCPCWVYHTIPTYACRKELRS</sequence>
<organism evidence="2">
    <name type="scientific">Laccaria bicolor (strain S238N-H82 / ATCC MYA-4686)</name>
    <name type="common">Bicoloured deceiver</name>
    <name type="synonym">Laccaria laccata var. bicolor</name>
    <dbReference type="NCBI Taxonomy" id="486041"/>
    <lineage>
        <taxon>Eukaryota</taxon>
        <taxon>Fungi</taxon>
        <taxon>Dikarya</taxon>
        <taxon>Basidiomycota</taxon>
        <taxon>Agaricomycotina</taxon>
        <taxon>Agaricomycetes</taxon>
        <taxon>Agaricomycetidae</taxon>
        <taxon>Agaricales</taxon>
        <taxon>Agaricineae</taxon>
        <taxon>Hydnangiaceae</taxon>
        <taxon>Laccaria</taxon>
    </lineage>
</organism>
<protein>
    <submittedName>
        <fullName evidence="1">Predicted protein</fullName>
    </submittedName>
</protein>
<dbReference type="Proteomes" id="UP000001194">
    <property type="component" value="Unassembled WGS sequence"/>
</dbReference>
<proteinExistence type="predicted"/>
<name>B0CV92_LACBS</name>
<dbReference type="EMBL" id="DS547093">
    <property type="protein sequence ID" value="EDR13705.1"/>
    <property type="molecule type" value="Genomic_DNA"/>
</dbReference>